<accession>A0A811LEX8</accession>
<keyword evidence="4" id="KW-1003">Cell membrane</keyword>
<dbReference type="EMBL" id="CAJFDH010000005">
    <property type="protein sequence ID" value="CAD5226233.1"/>
    <property type="molecule type" value="Genomic_DNA"/>
</dbReference>
<evidence type="ECO:0000256" key="8">
    <source>
        <dbReference type="ARBA" id="ARBA00022989"/>
    </source>
</evidence>
<evidence type="ECO:0000313" key="12">
    <source>
        <dbReference type="Proteomes" id="UP000614601"/>
    </source>
</evidence>
<evidence type="ECO:0000256" key="2">
    <source>
        <dbReference type="ARBA" id="ARBA00021200"/>
    </source>
</evidence>
<evidence type="ECO:0000256" key="1">
    <source>
        <dbReference type="ARBA" id="ARBA00004251"/>
    </source>
</evidence>
<evidence type="ECO:0000256" key="9">
    <source>
        <dbReference type="ARBA" id="ARBA00023136"/>
    </source>
</evidence>
<keyword evidence="8 10" id="KW-1133">Transmembrane helix</keyword>
<dbReference type="Proteomes" id="UP000614601">
    <property type="component" value="Unassembled WGS sequence"/>
</dbReference>
<dbReference type="Proteomes" id="UP000783686">
    <property type="component" value="Unassembled WGS sequence"/>
</dbReference>
<name>A0A811LEX8_9BILA</name>
<evidence type="ECO:0000256" key="3">
    <source>
        <dbReference type="ARBA" id="ARBA00022448"/>
    </source>
</evidence>
<dbReference type="PANTHER" id="PTHR14995">
    <property type="entry name" value="AMNIONLESS"/>
    <property type="match status" value="1"/>
</dbReference>
<gene>
    <name evidence="11" type="ORF">BOKJ2_LOCUS11975</name>
</gene>
<dbReference type="GO" id="GO:0016324">
    <property type="term" value="C:apical plasma membrane"/>
    <property type="evidence" value="ECO:0007669"/>
    <property type="project" value="TreeGrafter"/>
</dbReference>
<sequence length="293" mass="34050">MTSRKTPSYQFQWPNPDAFIIKNPNFGLAGPQQSTLQKITFQEICSYIECEDAYHYCDTPIRPKGHCCDICGTMATFSQQNFNYDRAQQALREFEVKQDNNTGFSLIRIKDFGKMPLFQLSVIPDKNENFDADKYRHLLYEVYYVVQEVQETPTQFHSTRVEVGFSQWKASSFFAKFINFLVVIFIASVVGVGILKYEVHKNQRLRSFINRRRLPLQTVWYRGDEDVDLNLPTTQVVDRRLGAEGHVESDTFVNPVFDFEDPEKVPKAENDENKLNFEDSEVKMSSLVDIDTL</sequence>
<keyword evidence="3" id="KW-0813">Transport</keyword>
<dbReference type="GO" id="GO:0015031">
    <property type="term" value="P:protein transport"/>
    <property type="evidence" value="ECO:0007669"/>
    <property type="project" value="UniProtKB-KW"/>
</dbReference>
<dbReference type="GO" id="GO:0030139">
    <property type="term" value="C:endocytic vesicle"/>
    <property type="evidence" value="ECO:0007669"/>
    <property type="project" value="TreeGrafter"/>
</dbReference>
<reference evidence="11" key="1">
    <citation type="submission" date="2020-09" db="EMBL/GenBank/DDBJ databases">
        <authorList>
            <person name="Kikuchi T."/>
        </authorList>
    </citation>
    <scope>NUCLEOTIDE SEQUENCE</scope>
    <source>
        <strain evidence="11">SH1</strain>
    </source>
</reference>
<dbReference type="Pfam" id="PF14828">
    <property type="entry name" value="Amnionless"/>
    <property type="match status" value="1"/>
</dbReference>
<organism evidence="11 12">
    <name type="scientific">Bursaphelenchus okinawaensis</name>
    <dbReference type="NCBI Taxonomy" id="465554"/>
    <lineage>
        <taxon>Eukaryota</taxon>
        <taxon>Metazoa</taxon>
        <taxon>Ecdysozoa</taxon>
        <taxon>Nematoda</taxon>
        <taxon>Chromadorea</taxon>
        <taxon>Rhabditida</taxon>
        <taxon>Tylenchina</taxon>
        <taxon>Tylenchomorpha</taxon>
        <taxon>Aphelenchoidea</taxon>
        <taxon>Aphelenchoididae</taxon>
        <taxon>Bursaphelenchus</taxon>
    </lineage>
</organism>
<keyword evidence="7" id="KW-0653">Protein transport</keyword>
<keyword evidence="6" id="KW-0732">Signal</keyword>
<comment type="subcellular location">
    <subcellularLocation>
        <location evidence="1">Cell membrane</location>
        <topology evidence="1">Single-pass type I membrane protein</topology>
    </subcellularLocation>
</comment>
<dbReference type="AlphaFoldDB" id="A0A811LEX8"/>
<evidence type="ECO:0000256" key="7">
    <source>
        <dbReference type="ARBA" id="ARBA00022927"/>
    </source>
</evidence>
<evidence type="ECO:0000313" key="11">
    <source>
        <dbReference type="EMBL" id="CAD5226233.1"/>
    </source>
</evidence>
<evidence type="ECO:0000256" key="5">
    <source>
        <dbReference type="ARBA" id="ARBA00022692"/>
    </source>
</evidence>
<dbReference type="OrthoDB" id="5872647at2759"/>
<dbReference type="GO" id="GO:0006898">
    <property type="term" value="P:receptor-mediated endocytosis"/>
    <property type="evidence" value="ECO:0007669"/>
    <property type="project" value="TreeGrafter"/>
</dbReference>
<keyword evidence="9 10" id="KW-0472">Membrane</keyword>
<evidence type="ECO:0000256" key="4">
    <source>
        <dbReference type="ARBA" id="ARBA00022475"/>
    </source>
</evidence>
<feature type="transmembrane region" description="Helical" evidence="10">
    <location>
        <begin position="177"/>
        <end position="197"/>
    </location>
</feature>
<keyword evidence="12" id="KW-1185">Reference proteome</keyword>
<comment type="caution">
    <text evidence="11">The sequence shown here is derived from an EMBL/GenBank/DDBJ whole genome shotgun (WGS) entry which is preliminary data.</text>
</comment>
<proteinExistence type="predicted"/>
<protein>
    <recommendedName>
        <fullName evidence="2">Protein amnionless</fullName>
    </recommendedName>
</protein>
<keyword evidence="5 10" id="KW-0812">Transmembrane</keyword>
<dbReference type="PANTHER" id="PTHR14995:SF2">
    <property type="entry name" value="PROTEIN AMNIONLESS"/>
    <property type="match status" value="1"/>
</dbReference>
<evidence type="ECO:0000256" key="10">
    <source>
        <dbReference type="SAM" id="Phobius"/>
    </source>
</evidence>
<dbReference type="EMBL" id="CAJFCW020000005">
    <property type="protein sequence ID" value="CAG9121933.1"/>
    <property type="molecule type" value="Genomic_DNA"/>
</dbReference>
<evidence type="ECO:0000256" key="6">
    <source>
        <dbReference type="ARBA" id="ARBA00022729"/>
    </source>
</evidence>
<dbReference type="InterPro" id="IPR026112">
    <property type="entry name" value="AMN"/>
</dbReference>